<evidence type="ECO:0000256" key="7">
    <source>
        <dbReference type="ARBA" id="ARBA00022989"/>
    </source>
</evidence>
<feature type="transmembrane region" description="Helical" evidence="10">
    <location>
        <begin position="190"/>
        <end position="209"/>
    </location>
</feature>
<dbReference type="PANTHER" id="PTHR32024">
    <property type="entry name" value="TRK SYSTEM POTASSIUM UPTAKE PROTEIN TRKG-RELATED"/>
    <property type="match status" value="1"/>
</dbReference>
<keyword evidence="7 10" id="KW-1133">Transmembrane helix</keyword>
<evidence type="ECO:0000256" key="6">
    <source>
        <dbReference type="ARBA" id="ARBA00022958"/>
    </source>
</evidence>
<evidence type="ECO:0000256" key="4">
    <source>
        <dbReference type="ARBA" id="ARBA00022538"/>
    </source>
</evidence>
<feature type="transmembrane region" description="Helical" evidence="10">
    <location>
        <begin position="45"/>
        <end position="67"/>
    </location>
</feature>
<comment type="subcellular location">
    <subcellularLocation>
        <location evidence="1">Cell membrane</location>
        <topology evidence="1">Multi-pass membrane protein</topology>
    </subcellularLocation>
</comment>
<keyword evidence="4" id="KW-0633">Potassium transport</keyword>
<reference evidence="11" key="1">
    <citation type="submission" date="2020-09" db="EMBL/GenBank/DDBJ databases">
        <title>A novel bacterium of genus Paenibacillus, isolated from South China Sea.</title>
        <authorList>
            <person name="Huang H."/>
            <person name="Mo K."/>
            <person name="Hu Y."/>
        </authorList>
    </citation>
    <scope>NUCLEOTIDE SEQUENCE</scope>
    <source>
        <strain evidence="11">IB182496</strain>
    </source>
</reference>
<dbReference type="Pfam" id="PF02386">
    <property type="entry name" value="TrkH"/>
    <property type="match status" value="1"/>
</dbReference>
<keyword evidence="5 10" id="KW-0812">Transmembrane</keyword>
<dbReference type="GO" id="GO:0005886">
    <property type="term" value="C:plasma membrane"/>
    <property type="evidence" value="ECO:0007669"/>
    <property type="project" value="UniProtKB-SubCell"/>
</dbReference>
<evidence type="ECO:0000256" key="3">
    <source>
        <dbReference type="ARBA" id="ARBA00022475"/>
    </source>
</evidence>
<feature type="transmembrane region" description="Helical" evidence="10">
    <location>
        <begin position="323"/>
        <end position="355"/>
    </location>
</feature>
<keyword evidence="2" id="KW-0813">Transport</keyword>
<feature type="transmembrane region" description="Helical" evidence="10">
    <location>
        <begin position="73"/>
        <end position="94"/>
    </location>
</feature>
<feature type="transmembrane region" description="Helical" evidence="10">
    <location>
        <begin position="106"/>
        <end position="130"/>
    </location>
</feature>
<keyword evidence="9 10" id="KW-0472">Membrane</keyword>
<evidence type="ECO:0000256" key="9">
    <source>
        <dbReference type="ARBA" id="ARBA00023136"/>
    </source>
</evidence>
<evidence type="ECO:0000256" key="2">
    <source>
        <dbReference type="ARBA" id="ARBA00022448"/>
    </source>
</evidence>
<evidence type="ECO:0000256" key="8">
    <source>
        <dbReference type="ARBA" id="ARBA00023065"/>
    </source>
</evidence>
<feature type="transmembrane region" description="Helical" evidence="10">
    <location>
        <begin position="221"/>
        <end position="244"/>
    </location>
</feature>
<feature type="transmembrane region" description="Helical" evidence="10">
    <location>
        <begin position="438"/>
        <end position="459"/>
    </location>
</feature>
<name>A0A927GS59_9BACL</name>
<dbReference type="Proteomes" id="UP000621560">
    <property type="component" value="Unassembled WGS sequence"/>
</dbReference>
<dbReference type="GO" id="GO:0015379">
    <property type="term" value="F:potassium:chloride symporter activity"/>
    <property type="evidence" value="ECO:0007669"/>
    <property type="project" value="InterPro"/>
</dbReference>
<keyword evidence="8" id="KW-0406">Ion transport</keyword>
<gene>
    <name evidence="11" type="ORF">IDH44_09230</name>
</gene>
<dbReference type="InterPro" id="IPR004772">
    <property type="entry name" value="TrkH"/>
</dbReference>
<dbReference type="AlphaFoldDB" id="A0A927GS59"/>
<dbReference type="EMBL" id="JACXIZ010000015">
    <property type="protein sequence ID" value="MBD2845372.1"/>
    <property type="molecule type" value="Genomic_DNA"/>
</dbReference>
<evidence type="ECO:0000256" key="5">
    <source>
        <dbReference type="ARBA" id="ARBA00022692"/>
    </source>
</evidence>
<proteinExistence type="predicted"/>
<evidence type="ECO:0000256" key="1">
    <source>
        <dbReference type="ARBA" id="ARBA00004651"/>
    </source>
</evidence>
<accession>A0A927GS59</accession>
<dbReference type="InterPro" id="IPR003445">
    <property type="entry name" value="Cat_transpt"/>
</dbReference>
<keyword evidence="3" id="KW-1003">Cell membrane</keyword>
<comment type="caution">
    <text evidence="11">The sequence shown here is derived from an EMBL/GenBank/DDBJ whole genome shotgun (WGS) entry which is preliminary data.</text>
</comment>
<organism evidence="11 12">
    <name type="scientific">Paenibacillus sabuli</name>
    <dbReference type="NCBI Taxonomy" id="2772509"/>
    <lineage>
        <taxon>Bacteria</taxon>
        <taxon>Bacillati</taxon>
        <taxon>Bacillota</taxon>
        <taxon>Bacilli</taxon>
        <taxon>Bacillales</taxon>
        <taxon>Paenibacillaceae</taxon>
        <taxon>Paenibacillus</taxon>
    </lineage>
</organism>
<keyword evidence="6" id="KW-0630">Potassium</keyword>
<dbReference type="NCBIfam" id="TIGR00933">
    <property type="entry name" value="2a38"/>
    <property type="match status" value="1"/>
</dbReference>
<dbReference type="PANTHER" id="PTHR32024:SF1">
    <property type="entry name" value="KTR SYSTEM POTASSIUM UPTAKE PROTEIN B"/>
    <property type="match status" value="1"/>
</dbReference>
<keyword evidence="12" id="KW-1185">Reference proteome</keyword>
<feature type="transmembrane region" description="Helical" evidence="10">
    <location>
        <begin position="256"/>
        <end position="277"/>
    </location>
</feature>
<evidence type="ECO:0000256" key="10">
    <source>
        <dbReference type="SAM" id="Phobius"/>
    </source>
</evidence>
<feature type="transmembrane region" description="Helical" evidence="10">
    <location>
        <begin position="376"/>
        <end position="399"/>
    </location>
</feature>
<protein>
    <submittedName>
        <fullName evidence="11">Ktr system potassium transporter B</fullName>
    </submittedName>
</protein>
<sequence length="477" mass="51336">MTTSETWRKTLSANREHHTRLRPDLRELLERIIERLKNNTSPPQLVLFVFFVLIWIGAVLLTLPAASASGKSIGLLDALFTATSAVCVNGLIVVDTGSVFSTFGQVVIMLLIQIGGLGFMTFGVVVAIVLGKRIGLKQRLIIQQTTQSSTAQGLVKLSIYMVVIALSFELLATAILTLRWQDEMGPGQALYYGLFHAVSAFNNAGFALWSDSLTPHVGDPVVNLTIIVLFVIGGLGYIVVLELFRKRSWRKLSLHSKIVLLSSGVLSVVGFIFLLLIESWNPATFGGLNFGERMMAALFQGMAPRSAGFNTIDIASMLQTSQFLIIILMFIGAASGGTGGGIKINTFVVLVLATLQTFRGGGQVHAFGRRVDSAAVLRALAVTMSSLAFVLVTALLLTVSEGMLKEHFLEVLFEATSAFSTTGLSMGLTSDLSPAGKVILTFAMYLGRLGPLTLAFALAQKKRTSKIGYPEDNVLIG</sequence>
<evidence type="ECO:0000313" key="11">
    <source>
        <dbReference type="EMBL" id="MBD2845372.1"/>
    </source>
</evidence>
<feature type="transmembrane region" description="Helical" evidence="10">
    <location>
        <begin position="157"/>
        <end position="178"/>
    </location>
</feature>
<evidence type="ECO:0000313" key="12">
    <source>
        <dbReference type="Proteomes" id="UP000621560"/>
    </source>
</evidence>